<sequence length="82" mass="9222">MCHSISTTPNVPEKFALSSIFHESIMETFRFIVLIIGVNRGILLSPCLPAFEQSSPQKFKTLTNRALKSRTTIIQKSLLMIV</sequence>
<proteinExistence type="predicted"/>
<gene>
    <name evidence="1" type="ORF">CEXT_204871</name>
</gene>
<evidence type="ECO:0000313" key="2">
    <source>
        <dbReference type="Proteomes" id="UP001054945"/>
    </source>
</evidence>
<protein>
    <submittedName>
        <fullName evidence="1">Uncharacterized protein</fullName>
    </submittedName>
</protein>
<comment type="caution">
    <text evidence="1">The sequence shown here is derived from an EMBL/GenBank/DDBJ whole genome shotgun (WGS) entry which is preliminary data.</text>
</comment>
<evidence type="ECO:0000313" key="1">
    <source>
        <dbReference type="EMBL" id="GIY91373.1"/>
    </source>
</evidence>
<reference evidence="1 2" key="1">
    <citation type="submission" date="2021-06" db="EMBL/GenBank/DDBJ databases">
        <title>Caerostris extrusa draft genome.</title>
        <authorList>
            <person name="Kono N."/>
            <person name="Arakawa K."/>
        </authorList>
    </citation>
    <scope>NUCLEOTIDE SEQUENCE [LARGE SCALE GENOMIC DNA]</scope>
</reference>
<accession>A0AAV4XA94</accession>
<name>A0AAV4XA94_CAEEX</name>
<dbReference type="EMBL" id="BPLR01017407">
    <property type="protein sequence ID" value="GIY91373.1"/>
    <property type="molecule type" value="Genomic_DNA"/>
</dbReference>
<organism evidence="1 2">
    <name type="scientific">Caerostris extrusa</name>
    <name type="common">Bark spider</name>
    <name type="synonym">Caerostris bankana</name>
    <dbReference type="NCBI Taxonomy" id="172846"/>
    <lineage>
        <taxon>Eukaryota</taxon>
        <taxon>Metazoa</taxon>
        <taxon>Ecdysozoa</taxon>
        <taxon>Arthropoda</taxon>
        <taxon>Chelicerata</taxon>
        <taxon>Arachnida</taxon>
        <taxon>Araneae</taxon>
        <taxon>Araneomorphae</taxon>
        <taxon>Entelegynae</taxon>
        <taxon>Araneoidea</taxon>
        <taxon>Araneidae</taxon>
        <taxon>Caerostris</taxon>
    </lineage>
</organism>
<dbReference type="Proteomes" id="UP001054945">
    <property type="component" value="Unassembled WGS sequence"/>
</dbReference>
<keyword evidence="2" id="KW-1185">Reference proteome</keyword>
<dbReference type="AlphaFoldDB" id="A0AAV4XA94"/>